<evidence type="ECO:0000256" key="6">
    <source>
        <dbReference type="ARBA" id="ARBA00022803"/>
    </source>
</evidence>
<name>A0ABP3TZC8_9FLAO</name>
<dbReference type="SUPFAM" id="SSF55874">
    <property type="entry name" value="ATPase domain of HSP90 chaperone/DNA topoisomerase II/histidine kinase"/>
    <property type="match status" value="1"/>
</dbReference>
<dbReference type="Pfam" id="PF13424">
    <property type="entry name" value="TPR_12"/>
    <property type="match status" value="1"/>
</dbReference>
<dbReference type="Gene3D" id="1.25.40.10">
    <property type="entry name" value="Tetratricopeptide repeat domain"/>
    <property type="match status" value="3"/>
</dbReference>
<evidence type="ECO:0000256" key="10">
    <source>
        <dbReference type="SAM" id="Phobius"/>
    </source>
</evidence>
<dbReference type="InterPro" id="IPR003594">
    <property type="entry name" value="HATPase_dom"/>
</dbReference>
<evidence type="ECO:0000256" key="7">
    <source>
        <dbReference type="ARBA" id="ARBA00038253"/>
    </source>
</evidence>
<dbReference type="RefSeq" id="WP_343911984.1">
    <property type="nucleotide sequence ID" value="NZ_BAAAGE010000002.1"/>
</dbReference>
<organism evidence="12 13">
    <name type="scientific">Aquimarina litoralis</name>
    <dbReference type="NCBI Taxonomy" id="584605"/>
    <lineage>
        <taxon>Bacteria</taxon>
        <taxon>Pseudomonadati</taxon>
        <taxon>Bacteroidota</taxon>
        <taxon>Flavobacteriia</taxon>
        <taxon>Flavobacteriales</taxon>
        <taxon>Flavobacteriaceae</taxon>
        <taxon>Aquimarina</taxon>
    </lineage>
</organism>
<reference evidence="13" key="1">
    <citation type="journal article" date="2019" name="Int. J. Syst. Evol. Microbiol.">
        <title>The Global Catalogue of Microorganisms (GCM) 10K type strain sequencing project: providing services to taxonomists for standard genome sequencing and annotation.</title>
        <authorList>
            <consortium name="The Broad Institute Genomics Platform"/>
            <consortium name="The Broad Institute Genome Sequencing Center for Infectious Disease"/>
            <person name="Wu L."/>
            <person name="Ma J."/>
        </authorList>
    </citation>
    <scope>NUCLEOTIDE SEQUENCE [LARGE SCALE GENOMIC DNA]</scope>
    <source>
        <strain evidence="13">JCM 15974</strain>
    </source>
</reference>
<dbReference type="PANTHER" id="PTHR46630">
    <property type="entry name" value="TETRATRICOPEPTIDE REPEAT PROTEIN 29"/>
    <property type="match status" value="1"/>
</dbReference>
<keyword evidence="6 8" id="KW-0802">TPR repeat</keyword>
<dbReference type="PROSITE" id="PS50005">
    <property type="entry name" value="TPR"/>
    <property type="match status" value="2"/>
</dbReference>
<evidence type="ECO:0000313" key="13">
    <source>
        <dbReference type="Proteomes" id="UP001501758"/>
    </source>
</evidence>
<evidence type="ECO:0000313" key="12">
    <source>
        <dbReference type="EMBL" id="GAA0719094.1"/>
    </source>
</evidence>
<feature type="repeat" description="TPR" evidence="8">
    <location>
        <begin position="182"/>
        <end position="215"/>
    </location>
</feature>
<keyword evidence="10" id="KW-0812">Transmembrane</keyword>
<keyword evidence="10" id="KW-1133">Transmembrane helix</keyword>
<dbReference type="SMART" id="SM00387">
    <property type="entry name" value="HATPase_c"/>
    <property type="match status" value="1"/>
</dbReference>
<dbReference type="PANTHER" id="PTHR46630:SF1">
    <property type="entry name" value="TETRATRICOPEPTIDE REPEAT PROTEIN 29"/>
    <property type="match status" value="1"/>
</dbReference>
<evidence type="ECO:0000256" key="5">
    <source>
        <dbReference type="ARBA" id="ARBA00022737"/>
    </source>
</evidence>
<evidence type="ECO:0000259" key="11">
    <source>
        <dbReference type="PROSITE" id="PS50109"/>
    </source>
</evidence>
<evidence type="ECO:0000256" key="9">
    <source>
        <dbReference type="SAM" id="Coils"/>
    </source>
</evidence>
<dbReference type="EMBL" id="BAAAGE010000002">
    <property type="protein sequence ID" value="GAA0719094.1"/>
    <property type="molecule type" value="Genomic_DNA"/>
</dbReference>
<dbReference type="Gene3D" id="3.30.565.10">
    <property type="entry name" value="Histidine kinase-like ATPase, C-terminal domain"/>
    <property type="match status" value="1"/>
</dbReference>
<keyword evidence="10" id="KW-0472">Membrane</keyword>
<dbReference type="InterPro" id="IPR011990">
    <property type="entry name" value="TPR-like_helical_dom_sf"/>
</dbReference>
<feature type="transmembrane region" description="Helical" evidence="10">
    <location>
        <begin position="466"/>
        <end position="485"/>
    </location>
</feature>
<dbReference type="InterPro" id="IPR005467">
    <property type="entry name" value="His_kinase_dom"/>
</dbReference>
<feature type="repeat" description="TPR" evidence="8">
    <location>
        <begin position="222"/>
        <end position="255"/>
    </location>
</feature>
<dbReference type="Gene3D" id="1.10.287.130">
    <property type="match status" value="1"/>
</dbReference>
<comment type="subcellular location">
    <subcellularLocation>
        <location evidence="2">Cytoplasm</location>
    </subcellularLocation>
</comment>
<feature type="domain" description="Histidine kinase" evidence="11">
    <location>
        <begin position="508"/>
        <end position="725"/>
    </location>
</feature>
<dbReference type="InterPro" id="IPR036890">
    <property type="entry name" value="HATPase_C_sf"/>
</dbReference>
<dbReference type="InterPro" id="IPR019734">
    <property type="entry name" value="TPR_rpt"/>
</dbReference>
<dbReference type="SMART" id="SM00028">
    <property type="entry name" value="TPR"/>
    <property type="match status" value="6"/>
</dbReference>
<dbReference type="EC" id="2.7.13.3" evidence="3"/>
<dbReference type="Pfam" id="PF02518">
    <property type="entry name" value="HATPase_c"/>
    <property type="match status" value="1"/>
</dbReference>
<dbReference type="InterPro" id="IPR051476">
    <property type="entry name" value="Bac_ResReg_Asp_Phosphatase"/>
</dbReference>
<dbReference type="CDD" id="cd00075">
    <property type="entry name" value="HATPase"/>
    <property type="match status" value="1"/>
</dbReference>
<comment type="catalytic activity">
    <reaction evidence="1">
        <text>ATP + protein L-histidine = ADP + protein N-phospho-L-histidine.</text>
        <dbReference type="EC" id="2.7.13.3"/>
    </reaction>
</comment>
<evidence type="ECO:0000256" key="1">
    <source>
        <dbReference type="ARBA" id="ARBA00000085"/>
    </source>
</evidence>
<dbReference type="Pfam" id="PF13181">
    <property type="entry name" value="TPR_8"/>
    <property type="match status" value="1"/>
</dbReference>
<sequence>MIKVKDIFIFIFCLTNINIYTQSLKDRCDLWRKQKDTITSSDMQLKHNHNMISKVDELCKMKIYLSSAFIMYESKRKTDSSLYFCNKAIELGNDIDEKEFLAEAYINRADTYLLNNKYESAEEDLSNARRILNNFFDDKRWIFYYQSYAELHDNKSDFHNSLKYIDSAITISKRINNDIELAVCYHNQGLSYFRLSKYEKAIQSLLLAIDLKENQQNPDGIARTYYLLGNCYVKWGQYKTALKYLKKSIPLAKKEGNDFLLILNYSYLVESFIETEEIDNALEFSNKAFELATKIKNNERIFQALIQKGWIYFNNLQQYDLAEQYFEKAYSTTNLINQEKNQYLFRCFHALINVYLIQEKYDDAKKFLKLYEETAKKLVVLDEIQQMHKTLSTYYEKTGQTGLALKHLKKYYKIKDSVSNQQVQTKVADLDKKYDTKKKELEIVTLNKEKDAQKLLAQQAQARQNWYLLATGVLLLFLGIGTWAFRKLQKQQKELKATNQVKNRLFSIISHDLRGMIIPFQRSGKILTYHIEKGNIEKTKELSQALEQNSERLSITLDNLLNWSLEQMNGYKMNPETIDVATDIKEIVAVYEAQSAYKKTNIELQYQEDIMISMDKGAFHVIFRNLIGNALKYTEEGSIRITFSHKDRLFLCSIIDTGVGMSKDQLEHLFSLEEKKSTIGTQGEKGTGLGLNLVYRFIQMHNGTIDVSSEKRIGTRFDLRIPITMILSTEKNSSESLSA</sequence>
<evidence type="ECO:0000256" key="4">
    <source>
        <dbReference type="ARBA" id="ARBA00022490"/>
    </source>
</evidence>
<dbReference type="InterPro" id="IPR004358">
    <property type="entry name" value="Sig_transdc_His_kin-like_C"/>
</dbReference>
<dbReference type="PRINTS" id="PR00344">
    <property type="entry name" value="BCTRLSENSOR"/>
</dbReference>
<gene>
    <name evidence="12" type="ORF">GCM10009430_17770</name>
</gene>
<evidence type="ECO:0000256" key="8">
    <source>
        <dbReference type="PROSITE-ProRule" id="PRU00339"/>
    </source>
</evidence>
<dbReference type="InterPro" id="IPR036097">
    <property type="entry name" value="HisK_dim/P_sf"/>
</dbReference>
<keyword evidence="13" id="KW-1185">Reference proteome</keyword>
<keyword evidence="4" id="KW-0963">Cytoplasm</keyword>
<keyword evidence="9" id="KW-0175">Coiled coil</keyword>
<comment type="similarity">
    <text evidence="7">Belongs to the Rap family.</text>
</comment>
<feature type="coiled-coil region" evidence="9">
    <location>
        <begin position="420"/>
        <end position="463"/>
    </location>
</feature>
<comment type="caution">
    <text evidence="12">The sequence shown here is derived from an EMBL/GenBank/DDBJ whole genome shotgun (WGS) entry which is preliminary data.</text>
</comment>
<proteinExistence type="inferred from homology"/>
<dbReference type="PROSITE" id="PS50109">
    <property type="entry name" value="HIS_KIN"/>
    <property type="match status" value="1"/>
</dbReference>
<accession>A0ABP3TZC8</accession>
<evidence type="ECO:0000256" key="2">
    <source>
        <dbReference type="ARBA" id="ARBA00004496"/>
    </source>
</evidence>
<dbReference type="SUPFAM" id="SSF48452">
    <property type="entry name" value="TPR-like"/>
    <property type="match status" value="2"/>
</dbReference>
<keyword evidence="5" id="KW-0677">Repeat</keyword>
<protein>
    <recommendedName>
        <fullName evidence="3">histidine kinase</fullName>
        <ecNumber evidence="3">2.7.13.3</ecNumber>
    </recommendedName>
</protein>
<evidence type="ECO:0000256" key="3">
    <source>
        <dbReference type="ARBA" id="ARBA00012438"/>
    </source>
</evidence>
<dbReference type="Proteomes" id="UP001501758">
    <property type="component" value="Unassembled WGS sequence"/>
</dbReference>
<dbReference type="SUPFAM" id="SSF47384">
    <property type="entry name" value="Homodimeric domain of signal transducing histidine kinase"/>
    <property type="match status" value="1"/>
</dbReference>